<dbReference type="EMBL" id="JALHLE010000027">
    <property type="protein sequence ID" value="MCJ2180054.1"/>
    <property type="molecule type" value="Genomic_DNA"/>
</dbReference>
<accession>A0ABT0B572</accession>
<dbReference type="PRINTS" id="PR00364">
    <property type="entry name" value="DISEASERSIST"/>
</dbReference>
<dbReference type="InterPro" id="IPR041664">
    <property type="entry name" value="AAA_16"/>
</dbReference>
<dbReference type="InterPro" id="IPR003593">
    <property type="entry name" value="AAA+_ATPase"/>
</dbReference>
<protein>
    <submittedName>
        <fullName evidence="2">AAA family ATPase</fullName>
    </submittedName>
</protein>
<gene>
    <name evidence="2" type="ORF">MTR64_15905</name>
</gene>
<dbReference type="SUPFAM" id="SSF52540">
    <property type="entry name" value="P-loop containing nucleoside triphosphate hydrolases"/>
    <property type="match status" value="1"/>
</dbReference>
<dbReference type="Proteomes" id="UP001162880">
    <property type="component" value="Unassembled WGS sequence"/>
</dbReference>
<proteinExistence type="predicted"/>
<dbReference type="PANTHER" id="PTHR34301">
    <property type="entry name" value="DNA-BINDING PROTEIN-RELATED"/>
    <property type="match status" value="1"/>
</dbReference>
<organism evidence="2 3">
    <name type="scientific">Novosphingobium album</name>
    <name type="common">ex Hu et al. 2023</name>
    <dbReference type="NCBI Taxonomy" id="2930093"/>
    <lineage>
        <taxon>Bacteria</taxon>
        <taxon>Pseudomonadati</taxon>
        <taxon>Pseudomonadota</taxon>
        <taxon>Alphaproteobacteria</taxon>
        <taxon>Sphingomonadales</taxon>
        <taxon>Sphingomonadaceae</taxon>
        <taxon>Novosphingobium</taxon>
    </lineage>
</organism>
<evidence type="ECO:0000313" key="3">
    <source>
        <dbReference type="Proteomes" id="UP001162880"/>
    </source>
</evidence>
<feature type="domain" description="AAA+ ATPase" evidence="1">
    <location>
        <begin position="36"/>
        <end position="202"/>
    </location>
</feature>
<keyword evidence="3" id="KW-1185">Reference proteome</keyword>
<dbReference type="Pfam" id="PF13191">
    <property type="entry name" value="AAA_16"/>
    <property type="match status" value="1"/>
</dbReference>
<dbReference type="InterPro" id="IPR027417">
    <property type="entry name" value="P-loop_NTPase"/>
</dbReference>
<name>A0ABT0B572_9SPHN</name>
<evidence type="ECO:0000259" key="1">
    <source>
        <dbReference type="SMART" id="SM00382"/>
    </source>
</evidence>
<evidence type="ECO:0000313" key="2">
    <source>
        <dbReference type="EMBL" id="MCJ2180054.1"/>
    </source>
</evidence>
<dbReference type="SMART" id="SM00382">
    <property type="entry name" value="AAA"/>
    <property type="match status" value="1"/>
</dbReference>
<reference evidence="2" key="1">
    <citation type="submission" date="2022-03" db="EMBL/GenBank/DDBJ databases">
        <title>Identification of a novel bacterium isolated from mangrove sediments.</title>
        <authorList>
            <person name="Pan X."/>
        </authorList>
    </citation>
    <scope>NUCLEOTIDE SEQUENCE</scope>
    <source>
        <strain evidence="2">B2580</strain>
    </source>
</reference>
<dbReference type="PANTHER" id="PTHR34301:SF8">
    <property type="entry name" value="ATPASE DOMAIN-CONTAINING PROTEIN"/>
    <property type="match status" value="1"/>
</dbReference>
<comment type="caution">
    <text evidence="2">The sequence shown here is derived from an EMBL/GenBank/DDBJ whole genome shotgun (WGS) entry which is preliminary data.</text>
</comment>
<dbReference type="RefSeq" id="WP_243995407.1">
    <property type="nucleotide sequence ID" value="NZ_JALHLE010000027.1"/>
</dbReference>
<dbReference type="Gene3D" id="3.40.50.300">
    <property type="entry name" value="P-loop containing nucleotide triphosphate hydrolases"/>
    <property type="match status" value="1"/>
</dbReference>
<sequence>MQLRDAFTPSQPVSDLRQFAGRTELLDSLIRSIEDQRLHVVLYGERGIGKTSLLHVVSQLAEEAQYLVRYVSCGEDSDFSTLMRSVVGTIPLLYHADYDPTDSEIEEGKSLDELLRPGAISANQLCDIFSRLSGTRMLIILDEFDRSPHGNFRRAIAELIKNLSDRSIRVQFVIAGVASNLAELVEHIPSIRRNVIGLRVPPMKVEETRELIAIGESASGIPFDDRAVDLTTTIANGSPYLASLMGQHAAIAAVERDARIVEAADVAQAVRVAVEEIEQRIPERTVKTIRRIVAEGNGVGLGKIARIAMAHGGRLETRASGPASEDTRECERLVREIALGDDLVRPIGDPGEGIYEFNEEGAPVYIWMLLTHTQIEENGKTMVAVG</sequence>